<proteinExistence type="predicted"/>
<accession>A0AC34GLX5</accession>
<organism evidence="1 2">
    <name type="scientific">Panagrolaimus sp. ES5</name>
    <dbReference type="NCBI Taxonomy" id="591445"/>
    <lineage>
        <taxon>Eukaryota</taxon>
        <taxon>Metazoa</taxon>
        <taxon>Ecdysozoa</taxon>
        <taxon>Nematoda</taxon>
        <taxon>Chromadorea</taxon>
        <taxon>Rhabditida</taxon>
        <taxon>Tylenchina</taxon>
        <taxon>Panagrolaimomorpha</taxon>
        <taxon>Panagrolaimoidea</taxon>
        <taxon>Panagrolaimidae</taxon>
        <taxon>Panagrolaimus</taxon>
    </lineage>
</organism>
<protein>
    <submittedName>
        <fullName evidence="2">BTB domain-containing protein</fullName>
    </submittedName>
</protein>
<sequence>EIFKSQDPDLFDVTFEIEGKKLYADKYVLSTISEPFGALFSNRWAKTDEIIKIENYSFDNFYQFLSFIYSGECEINEENVTVMVDLAEYYDIAVLKKCCDENLAKLECEMDKFLEMLELAQTYSLTAFLTILNKFAVFHFHTM</sequence>
<name>A0AC34GLX5_9BILA</name>
<dbReference type="WBParaSite" id="ES5_v2.g30722.t1">
    <property type="protein sequence ID" value="ES5_v2.g30722.t1"/>
    <property type="gene ID" value="ES5_v2.g30722"/>
</dbReference>
<reference evidence="2" key="1">
    <citation type="submission" date="2022-11" db="UniProtKB">
        <authorList>
            <consortium name="WormBaseParasite"/>
        </authorList>
    </citation>
    <scope>IDENTIFICATION</scope>
</reference>
<dbReference type="Proteomes" id="UP000887579">
    <property type="component" value="Unplaced"/>
</dbReference>
<evidence type="ECO:0000313" key="2">
    <source>
        <dbReference type="WBParaSite" id="ES5_v2.g30722.t1"/>
    </source>
</evidence>
<evidence type="ECO:0000313" key="1">
    <source>
        <dbReference type="Proteomes" id="UP000887579"/>
    </source>
</evidence>